<dbReference type="InterPro" id="IPR021838">
    <property type="entry name" value="DUF3431"/>
</dbReference>
<proteinExistence type="predicted"/>
<dbReference type="RefSeq" id="XP_064654370.1">
    <property type="nucleotide sequence ID" value="XM_064807356.1"/>
</dbReference>
<evidence type="ECO:0000313" key="3">
    <source>
        <dbReference type="Proteomes" id="UP001337655"/>
    </source>
</evidence>
<dbReference type="Proteomes" id="UP001337655">
    <property type="component" value="Unassembled WGS sequence"/>
</dbReference>
<keyword evidence="1" id="KW-0732">Signal</keyword>
<dbReference type="AlphaFoldDB" id="A0AAV9NZD2"/>
<reference evidence="2 3" key="1">
    <citation type="submission" date="2023-08" db="EMBL/GenBank/DDBJ databases">
        <title>Black Yeasts Isolated from many extreme environments.</title>
        <authorList>
            <person name="Coleine C."/>
            <person name="Stajich J.E."/>
            <person name="Selbmann L."/>
        </authorList>
    </citation>
    <scope>NUCLEOTIDE SEQUENCE [LARGE SCALE GENOMIC DNA]</scope>
    <source>
        <strain evidence="2 3">CCFEE 5935</strain>
    </source>
</reference>
<organism evidence="2 3">
    <name type="scientific">Saxophila tyrrhenica</name>
    <dbReference type="NCBI Taxonomy" id="1690608"/>
    <lineage>
        <taxon>Eukaryota</taxon>
        <taxon>Fungi</taxon>
        <taxon>Dikarya</taxon>
        <taxon>Ascomycota</taxon>
        <taxon>Pezizomycotina</taxon>
        <taxon>Dothideomycetes</taxon>
        <taxon>Dothideomycetidae</taxon>
        <taxon>Mycosphaerellales</taxon>
        <taxon>Extremaceae</taxon>
        <taxon>Saxophila</taxon>
    </lineage>
</organism>
<evidence type="ECO:0000313" key="2">
    <source>
        <dbReference type="EMBL" id="KAK5164042.1"/>
    </source>
</evidence>
<feature type="chain" id="PRO_5043978972" evidence="1">
    <location>
        <begin position="30"/>
        <end position="344"/>
    </location>
</feature>
<keyword evidence="3" id="KW-1185">Reference proteome</keyword>
<comment type="caution">
    <text evidence="2">The sequence shown here is derived from an EMBL/GenBank/DDBJ whole genome shotgun (WGS) entry which is preliminary data.</text>
</comment>
<dbReference type="EMBL" id="JAVRRT010000021">
    <property type="protein sequence ID" value="KAK5164042.1"/>
    <property type="molecule type" value="Genomic_DNA"/>
</dbReference>
<dbReference type="PANTHER" id="PTHR37490:SF3">
    <property type="entry name" value="DUF3431 DOMAIN CONTAINING PROTEIN"/>
    <property type="match status" value="1"/>
</dbReference>
<feature type="signal peptide" evidence="1">
    <location>
        <begin position="1"/>
        <end position="29"/>
    </location>
</feature>
<protein>
    <submittedName>
        <fullName evidence="2">Uncharacterized protein</fullName>
    </submittedName>
</protein>
<dbReference type="Pfam" id="PF11913">
    <property type="entry name" value="DUF3431"/>
    <property type="match status" value="1"/>
</dbReference>
<evidence type="ECO:0000256" key="1">
    <source>
        <dbReference type="SAM" id="SignalP"/>
    </source>
</evidence>
<sequence>MRPPSPSKCTALFACFLLTGTLLHRLGRAIHYNVFPHPRPTLGPNAALEVDNNRTTTTSIDLVLATTARDDTSWTSNLHIPNLNVVRYIANDASARHRPPRPKGNEALMYLTYLYDFYHHLPDIVIFTHAEELPWHVEGTLLRNVSFALSQLDLQQYFNLRVTWRAGCPTWIDTTKGPNDWDKEEEPFMREAWTANFGGEEAPDLLGGPCCSQFAITRAAVQRQSREQYKQNMEWILRSQWPDRVIGRVWEHMWPRLFTGEPSDCGYKEKESLCQMYKICFAGDRELREYKELWEERERLKEQMSFFRAIWAPGRAKEARGRMLVVKTEIEEGLKIALSNGMAA</sequence>
<dbReference type="PANTHER" id="PTHR37490">
    <property type="entry name" value="EXPRESSED PROTEIN"/>
    <property type="match status" value="1"/>
</dbReference>
<name>A0AAV9NZD2_9PEZI</name>
<gene>
    <name evidence="2" type="ORF">LTR77_010133</name>
</gene>
<dbReference type="GeneID" id="89931462"/>
<accession>A0AAV9NZD2</accession>